<evidence type="ECO:0000313" key="3">
    <source>
        <dbReference type="Proteomes" id="UP000030528"/>
    </source>
</evidence>
<dbReference type="eggNOG" id="ENOG5033HY9">
    <property type="taxonomic scope" value="Bacteria"/>
</dbReference>
<keyword evidence="1" id="KW-0472">Membrane</keyword>
<evidence type="ECO:0000313" key="2">
    <source>
        <dbReference type="EMBL" id="KGX93313.1"/>
    </source>
</evidence>
<gene>
    <name evidence="2" type="ORF">N781_12980</name>
</gene>
<evidence type="ECO:0000256" key="1">
    <source>
        <dbReference type="SAM" id="Phobius"/>
    </source>
</evidence>
<protein>
    <submittedName>
        <fullName evidence="2">Uncharacterized protein</fullName>
    </submittedName>
</protein>
<feature type="transmembrane region" description="Helical" evidence="1">
    <location>
        <begin position="35"/>
        <end position="51"/>
    </location>
</feature>
<dbReference type="EMBL" id="AVPE01000003">
    <property type="protein sequence ID" value="KGX93313.1"/>
    <property type="molecule type" value="Genomic_DNA"/>
</dbReference>
<keyword evidence="1" id="KW-1133">Transmembrane helix</keyword>
<dbReference type="InterPro" id="IPR035211">
    <property type="entry name" value="DUF5325"/>
</dbReference>
<keyword evidence="3" id="KW-1185">Reference proteome</keyword>
<dbReference type="Pfam" id="PF17259">
    <property type="entry name" value="DUF5325"/>
    <property type="match status" value="1"/>
</dbReference>
<dbReference type="AlphaFoldDB" id="A0A0A5GPY5"/>
<dbReference type="RefSeq" id="WP_026799630.1">
    <property type="nucleotide sequence ID" value="NZ_AULI01000005.1"/>
</dbReference>
<organism evidence="2 3">
    <name type="scientific">Pontibacillus halophilus JSM 076056 = DSM 19796</name>
    <dbReference type="NCBI Taxonomy" id="1385510"/>
    <lineage>
        <taxon>Bacteria</taxon>
        <taxon>Bacillati</taxon>
        <taxon>Bacillota</taxon>
        <taxon>Bacilli</taxon>
        <taxon>Bacillales</taxon>
        <taxon>Bacillaceae</taxon>
        <taxon>Pontibacillus</taxon>
    </lineage>
</organism>
<comment type="caution">
    <text evidence="2">The sequence shown here is derived from an EMBL/GenBank/DDBJ whole genome shotgun (WGS) entry which is preliminary data.</text>
</comment>
<proteinExistence type="predicted"/>
<dbReference type="Proteomes" id="UP000030528">
    <property type="component" value="Unassembled WGS sequence"/>
</dbReference>
<accession>A0A0A5GPY5</accession>
<reference evidence="2 3" key="1">
    <citation type="submission" date="2013-08" db="EMBL/GenBank/DDBJ databases">
        <authorList>
            <person name="Huang J."/>
            <person name="Wang G."/>
        </authorList>
    </citation>
    <scope>NUCLEOTIDE SEQUENCE [LARGE SCALE GENOMIC DNA]</scope>
    <source>
        <strain evidence="2 3">JSM 076056</strain>
    </source>
</reference>
<keyword evidence="1" id="KW-0812">Transmembrane</keyword>
<name>A0A0A5GPY5_9BACI</name>
<dbReference type="PROSITE" id="PS51257">
    <property type="entry name" value="PROKAR_LIPOPROTEIN"/>
    <property type="match status" value="1"/>
</dbReference>
<sequence>MKRLDVQMLLLALLAVGCFFLTGVAIGYRNYLLTAFFLLLGFAVMGFGFTVKRKRRVAEA</sequence>